<dbReference type="AlphaFoldDB" id="A0A8H7ZNM4"/>
<dbReference type="InterPro" id="IPR016181">
    <property type="entry name" value="Acyl_CoA_acyltransferase"/>
</dbReference>
<dbReference type="PANTHER" id="PTHR13355:SF22">
    <property type="entry name" value="SLL0786 PROTEIN"/>
    <property type="match status" value="1"/>
</dbReference>
<accession>A0A8H7ZNM4</accession>
<evidence type="ECO:0000313" key="3">
    <source>
        <dbReference type="Proteomes" id="UP000673691"/>
    </source>
</evidence>
<gene>
    <name evidence="2" type="ORF">BJ554DRAFT_3809</name>
</gene>
<dbReference type="PANTHER" id="PTHR13355">
    <property type="entry name" value="GLUCOSAMINE 6-PHOSPHATE N-ACETYLTRANSFERASE"/>
    <property type="match status" value="1"/>
</dbReference>
<evidence type="ECO:0000313" key="2">
    <source>
        <dbReference type="EMBL" id="KAG5456451.1"/>
    </source>
</evidence>
<comment type="caution">
    <text evidence="2">The sequence shown here is derived from an EMBL/GenBank/DDBJ whole genome shotgun (WGS) entry which is preliminary data.</text>
</comment>
<dbReference type="InterPro" id="IPR039143">
    <property type="entry name" value="GNPNAT1-like"/>
</dbReference>
<keyword evidence="3" id="KW-1185">Reference proteome</keyword>
<dbReference type="CDD" id="cd04301">
    <property type="entry name" value="NAT_SF"/>
    <property type="match status" value="1"/>
</dbReference>
<dbReference type="Pfam" id="PF13673">
    <property type="entry name" value="Acetyltransf_10"/>
    <property type="match status" value="1"/>
</dbReference>
<proteinExistence type="predicted"/>
<feature type="domain" description="N-acetyltransferase" evidence="1">
    <location>
        <begin position="10"/>
        <end position="162"/>
    </location>
</feature>
<reference evidence="2 3" key="1">
    <citation type="journal article" name="Sci. Rep.">
        <title>Genome-scale phylogenetic analyses confirm Olpidium as the closest living zoosporic fungus to the non-flagellated, terrestrial fungi.</title>
        <authorList>
            <person name="Chang Y."/>
            <person name="Rochon D."/>
            <person name="Sekimoto S."/>
            <person name="Wang Y."/>
            <person name="Chovatia M."/>
            <person name="Sandor L."/>
            <person name="Salamov A."/>
            <person name="Grigoriev I.V."/>
            <person name="Stajich J.E."/>
            <person name="Spatafora J.W."/>
        </authorList>
    </citation>
    <scope>NUCLEOTIDE SEQUENCE [LARGE SCALE GENOMIC DNA]</scope>
    <source>
        <strain evidence="2">S191</strain>
    </source>
</reference>
<protein>
    <submittedName>
        <fullName evidence="2">Acetyltransferase</fullName>
    </submittedName>
</protein>
<dbReference type="PROSITE" id="PS51186">
    <property type="entry name" value="GNAT"/>
    <property type="match status" value="1"/>
</dbReference>
<evidence type="ECO:0000259" key="1">
    <source>
        <dbReference type="PROSITE" id="PS51186"/>
    </source>
</evidence>
<organism evidence="2 3">
    <name type="scientific">Olpidium bornovanus</name>
    <dbReference type="NCBI Taxonomy" id="278681"/>
    <lineage>
        <taxon>Eukaryota</taxon>
        <taxon>Fungi</taxon>
        <taxon>Fungi incertae sedis</taxon>
        <taxon>Olpidiomycota</taxon>
        <taxon>Olpidiomycotina</taxon>
        <taxon>Olpidiomycetes</taxon>
        <taxon>Olpidiales</taxon>
        <taxon>Olpidiaceae</taxon>
        <taxon>Olpidium</taxon>
    </lineage>
</organism>
<dbReference type="Proteomes" id="UP000673691">
    <property type="component" value="Unassembled WGS sequence"/>
</dbReference>
<dbReference type="GO" id="GO:0006048">
    <property type="term" value="P:UDP-N-acetylglucosamine biosynthetic process"/>
    <property type="evidence" value="ECO:0007669"/>
    <property type="project" value="UniProtKB-UniPathway"/>
</dbReference>
<sequence>MSAAGVADPLLVRRFTRANDPHGDWEGAQAVRFEVFVAEQNVPEENELDPEDDIAHHWTLYPADVPGAKAAGTVRVYVEEDGTTAHLGRLAVTSAHRGKGYARVLVRELELFAANTLRARRIVLHAQLDKVQFYERHGYEVDDPAIFWEEGIPHKYMSKTVGA</sequence>
<dbReference type="OrthoDB" id="329272at2759"/>
<dbReference type="Gene3D" id="3.40.630.30">
    <property type="match status" value="1"/>
</dbReference>
<dbReference type="EMBL" id="JAEFCI010011731">
    <property type="protein sequence ID" value="KAG5456451.1"/>
    <property type="molecule type" value="Genomic_DNA"/>
</dbReference>
<dbReference type="InterPro" id="IPR000182">
    <property type="entry name" value="GNAT_dom"/>
</dbReference>
<dbReference type="SUPFAM" id="SSF55729">
    <property type="entry name" value="Acyl-CoA N-acyltransferases (Nat)"/>
    <property type="match status" value="1"/>
</dbReference>
<name>A0A8H7ZNM4_9FUNG</name>
<dbReference type="GO" id="GO:0008080">
    <property type="term" value="F:N-acetyltransferase activity"/>
    <property type="evidence" value="ECO:0007669"/>
    <property type="project" value="TreeGrafter"/>
</dbReference>
<dbReference type="UniPathway" id="UPA00113">
    <property type="reaction ID" value="UER00529"/>
</dbReference>